<dbReference type="SMART" id="SM00355">
    <property type="entry name" value="ZnF_C2H2"/>
    <property type="match status" value="2"/>
</dbReference>
<keyword evidence="6" id="KW-0805">Transcription regulation</keyword>
<evidence type="ECO:0000256" key="9">
    <source>
        <dbReference type="PROSITE-ProRule" id="PRU00042"/>
    </source>
</evidence>
<dbReference type="Gene3D" id="3.30.160.60">
    <property type="entry name" value="Classic Zinc Finger"/>
    <property type="match status" value="1"/>
</dbReference>
<organism evidence="12 13">
    <name type="scientific">Trapa natans</name>
    <name type="common">Water chestnut</name>
    <dbReference type="NCBI Taxonomy" id="22666"/>
    <lineage>
        <taxon>Eukaryota</taxon>
        <taxon>Viridiplantae</taxon>
        <taxon>Streptophyta</taxon>
        <taxon>Embryophyta</taxon>
        <taxon>Tracheophyta</taxon>
        <taxon>Spermatophyta</taxon>
        <taxon>Magnoliopsida</taxon>
        <taxon>eudicotyledons</taxon>
        <taxon>Gunneridae</taxon>
        <taxon>Pentapetalae</taxon>
        <taxon>rosids</taxon>
        <taxon>malvids</taxon>
        <taxon>Myrtales</taxon>
        <taxon>Lythraceae</taxon>
        <taxon>Trapa</taxon>
    </lineage>
</organism>
<evidence type="ECO:0000313" key="13">
    <source>
        <dbReference type="Proteomes" id="UP001346149"/>
    </source>
</evidence>
<dbReference type="PANTHER" id="PTHR26374">
    <property type="entry name" value="ZINC FINGER PROTEIN ZAT5"/>
    <property type="match status" value="1"/>
</dbReference>
<evidence type="ECO:0000256" key="10">
    <source>
        <dbReference type="SAM" id="MobiDB-lite"/>
    </source>
</evidence>
<accession>A0AAN7M112</accession>
<keyword evidence="7" id="KW-0804">Transcription</keyword>
<keyword evidence="5" id="KW-0862">Zinc</keyword>
<evidence type="ECO:0000256" key="8">
    <source>
        <dbReference type="ARBA" id="ARBA00023242"/>
    </source>
</evidence>
<reference evidence="12 13" key="1">
    <citation type="journal article" date="2023" name="Hortic Res">
        <title>Pangenome of water caltrop reveals structural variations and asymmetric subgenome divergence after allopolyploidization.</title>
        <authorList>
            <person name="Zhang X."/>
            <person name="Chen Y."/>
            <person name="Wang L."/>
            <person name="Yuan Y."/>
            <person name="Fang M."/>
            <person name="Shi L."/>
            <person name="Lu R."/>
            <person name="Comes H.P."/>
            <person name="Ma Y."/>
            <person name="Chen Y."/>
            <person name="Huang G."/>
            <person name="Zhou Y."/>
            <person name="Zheng Z."/>
            <person name="Qiu Y."/>
        </authorList>
    </citation>
    <scope>NUCLEOTIDE SEQUENCE [LARGE SCALE GENOMIC DNA]</scope>
    <source>
        <strain evidence="12">F231</strain>
    </source>
</reference>
<keyword evidence="13" id="KW-1185">Reference proteome</keyword>
<keyword evidence="3" id="KW-0677">Repeat</keyword>
<proteinExistence type="predicted"/>
<dbReference type="PROSITE" id="PS50157">
    <property type="entry name" value="ZINC_FINGER_C2H2_2"/>
    <property type="match status" value="2"/>
</dbReference>
<comment type="caution">
    <text evidence="12">The sequence shown here is derived from an EMBL/GenBank/DDBJ whole genome shotgun (WGS) entry which is preliminary data.</text>
</comment>
<evidence type="ECO:0000256" key="1">
    <source>
        <dbReference type="ARBA" id="ARBA00004123"/>
    </source>
</evidence>
<dbReference type="SUPFAM" id="SSF57667">
    <property type="entry name" value="beta-beta-alpha zinc fingers"/>
    <property type="match status" value="1"/>
</dbReference>
<evidence type="ECO:0000256" key="3">
    <source>
        <dbReference type="ARBA" id="ARBA00022737"/>
    </source>
</evidence>
<dbReference type="GO" id="GO:0008270">
    <property type="term" value="F:zinc ion binding"/>
    <property type="evidence" value="ECO:0007669"/>
    <property type="project" value="UniProtKB-KW"/>
</dbReference>
<evidence type="ECO:0000259" key="11">
    <source>
        <dbReference type="PROSITE" id="PS50157"/>
    </source>
</evidence>
<keyword evidence="8" id="KW-0539">Nucleus</keyword>
<evidence type="ECO:0000256" key="2">
    <source>
        <dbReference type="ARBA" id="ARBA00022723"/>
    </source>
</evidence>
<keyword evidence="4 9" id="KW-0863">Zinc-finger</keyword>
<gene>
    <name evidence="12" type="ORF">SAY86_017136</name>
</gene>
<evidence type="ECO:0000256" key="7">
    <source>
        <dbReference type="ARBA" id="ARBA00023163"/>
    </source>
</evidence>
<dbReference type="PROSITE" id="PS00028">
    <property type="entry name" value="ZINC_FINGER_C2H2_1"/>
    <property type="match status" value="2"/>
</dbReference>
<dbReference type="InterPro" id="IPR013087">
    <property type="entry name" value="Znf_C2H2_type"/>
</dbReference>
<evidence type="ECO:0000256" key="5">
    <source>
        <dbReference type="ARBA" id="ARBA00022833"/>
    </source>
</evidence>
<evidence type="ECO:0000256" key="4">
    <source>
        <dbReference type="ARBA" id="ARBA00022771"/>
    </source>
</evidence>
<protein>
    <recommendedName>
        <fullName evidence="11">C2H2-type domain-containing protein</fullName>
    </recommendedName>
</protein>
<keyword evidence="2" id="KW-0479">Metal-binding</keyword>
<evidence type="ECO:0000313" key="12">
    <source>
        <dbReference type="EMBL" id="KAK4789832.1"/>
    </source>
</evidence>
<feature type="domain" description="C2H2-type" evidence="11">
    <location>
        <begin position="55"/>
        <end position="82"/>
    </location>
</feature>
<comment type="subcellular location">
    <subcellularLocation>
        <location evidence="1">Nucleus</location>
    </subcellularLocation>
</comment>
<dbReference type="GO" id="GO:0005634">
    <property type="term" value="C:nucleus"/>
    <property type="evidence" value="ECO:0007669"/>
    <property type="project" value="UniProtKB-SubCell"/>
</dbReference>
<feature type="region of interest" description="Disordered" evidence="10">
    <location>
        <begin position="70"/>
        <end position="99"/>
    </location>
</feature>
<dbReference type="EMBL" id="JAXQNO010000010">
    <property type="protein sequence ID" value="KAK4789832.1"/>
    <property type="molecule type" value="Genomic_DNA"/>
</dbReference>
<dbReference type="AlphaFoldDB" id="A0AAN7M112"/>
<feature type="domain" description="C2H2-type" evidence="11">
    <location>
        <begin position="100"/>
        <end position="122"/>
    </location>
</feature>
<dbReference type="InterPro" id="IPR036236">
    <property type="entry name" value="Znf_C2H2_sf"/>
</dbReference>
<dbReference type="PANTHER" id="PTHR26374:SF471">
    <property type="entry name" value="OS03G0279700 PROTEIN"/>
    <property type="match status" value="1"/>
</dbReference>
<name>A0AAN7M112_TRANT</name>
<evidence type="ECO:0000256" key="6">
    <source>
        <dbReference type="ARBA" id="ARBA00023015"/>
    </source>
</evidence>
<sequence>MARSNCLPAKRSVYESSQLFESMAVAKCLISLSRSSDVDLAGAAAGGSSPARRVFECKTCSRQFHSFQALGGHRASHKKPRLSHPDDHQGPESPAKPKTHECPVCGLEFAIGQALGGHMRRHRAVVGQHRADGDEMALTTTLNLLPPPAALTAGSAVRNSSSRRVLCPDLNLTPLEIDLEFRLGKAPPPHIVS</sequence>
<dbReference type="Proteomes" id="UP001346149">
    <property type="component" value="Unassembled WGS sequence"/>
</dbReference>
<dbReference type="Pfam" id="PF13912">
    <property type="entry name" value="zf-C2H2_6"/>
    <property type="match status" value="2"/>
</dbReference>